<evidence type="ECO:0000256" key="7">
    <source>
        <dbReference type="HAMAP-Rule" id="MF_01337"/>
    </source>
</evidence>
<dbReference type="InterPro" id="IPR005484">
    <property type="entry name" value="Ribosomal_uL18_bac/plant/anim"/>
</dbReference>
<dbReference type="InterPro" id="IPR057268">
    <property type="entry name" value="Ribosomal_L18"/>
</dbReference>
<dbReference type="GO" id="GO:0022625">
    <property type="term" value="C:cytosolic large ribosomal subunit"/>
    <property type="evidence" value="ECO:0007669"/>
    <property type="project" value="TreeGrafter"/>
</dbReference>
<evidence type="ECO:0000313" key="8">
    <source>
        <dbReference type="EMBL" id="AKQ01838.1"/>
    </source>
</evidence>
<dbReference type="GO" id="GO:0006412">
    <property type="term" value="P:translation"/>
    <property type="evidence" value="ECO:0007669"/>
    <property type="project" value="UniProtKB-UniRule"/>
</dbReference>
<evidence type="ECO:0000256" key="1">
    <source>
        <dbReference type="ARBA" id="ARBA00007116"/>
    </source>
</evidence>
<dbReference type="Pfam" id="PF00861">
    <property type="entry name" value="Ribosomal_L18p"/>
    <property type="match status" value="1"/>
</dbReference>
<dbReference type="HAMAP" id="MF_01337_B">
    <property type="entry name" value="Ribosomal_uL18_B"/>
    <property type="match status" value="1"/>
</dbReference>
<dbReference type="PANTHER" id="PTHR12899">
    <property type="entry name" value="39S RIBOSOMAL PROTEIN L18, MITOCHONDRIAL"/>
    <property type="match status" value="1"/>
</dbReference>
<evidence type="ECO:0000256" key="6">
    <source>
        <dbReference type="ARBA" id="ARBA00035197"/>
    </source>
</evidence>
<evidence type="ECO:0000256" key="3">
    <source>
        <dbReference type="ARBA" id="ARBA00022884"/>
    </source>
</evidence>
<reference evidence="8" key="1">
    <citation type="journal article" date="2015" name="ISME J.">
        <title>Aquifer environment selects for microbial species cohorts in sediment and groundwater.</title>
        <authorList>
            <person name="Hug L.A."/>
            <person name="Thomas B.C."/>
            <person name="Brown C.T."/>
            <person name="Frischkorn K.R."/>
            <person name="Williams K.H."/>
            <person name="Tringe S.G."/>
            <person name="Banfield J.F."/>
        </authorList>
    </citation>
    <scope>NUCLEOTIDE SEQUENCE</scope>
</reference>
<dbReference type="CDD" id="cd00432">
    <property type="entry name" value="Ribosomal_L18_L5e"/>
    <property type="match status" value="1"/>
</dbReference>
<sequence length="113" mass="12779">MQKKNDKRIRLKKKIRAKIVGKTDRPRLSIFRSNKHIYAQIINDLKGVTLVSASDTKIKKGTKRERAEQVGALIAQVAAAKKIDKVVFDRSGFRYMGRVKLLAEAARKGGLKF</sequence>
<keyword evidence="3 7" id="KW-0694">RNA-binding</keyword>
<dbReference type="Gene3D" id="3.30.420.100">
    <property type="match status" value="1"/>
</dbReference>
<dbReference type="EMBL" id="KT006981">
    <property type="protein sequence ID" value="AKQ01838.1"/>
    <property type="molecule type" value="Genomic_DNA"/>
</dbReference>
<name>A0A0H4T2H2_9BACT</name>
<dbReference type="FunFam" id="3.30.420.100:FF:000001">
    <property type="entry name" value="50S ribosomal protein L18"/>
    <property type="match status" value="1"/>
</dbReference>
<dbReference type="SUPFAM" id="SSF53137">
    <property type="entry name" value="Translational machinery components"/>
    <property type="match status" value="1"/>
</dbReference>
<evidence type="ECO:0000256" key="4">
    <source>
        <dbReference type="ARBA" id="ARBA00022980"/>
    </source>
</evidence>
<protein>
    <recommendedName>
        <fullName evidence="6 7">Large ribosomal subunit protein uL18</fullName>
    </recommendedName>
</protein>
<organism evidence="8">
    <name type="scientific">uncultured Parcubacteria bacterium Rifle_16ft_4_minimus_2958</name>
    <dbReference type="NCBI Taxonomy" id="1665137"/>
    <lineage>
        <taxon>Bacteria</taxon>
        <taxon>Candidatus Parcubacteria</taxon>
        <taxon>environmental samples</taxon>
    </lineage>
</organism>
<keyword evidence="4 7" id="KW-0689">Ribosomal protein</keyword>
<keyword evidence="5 7" id="KW-0687">Ribonucleoprotein</keyword>
<comment type="subunit">
    <text evidence="7">Part of the 50S ribosomal subunit; part of the 5S rRNA/L5/L18/L25 subcomplex. Contacts the 5S and 23S rRNAs.</text>
</comment>
<dbReference type="GO" id="GO:0008097">
    <property type="term" value="F:5S rRNA binding"/>
    <property type="evidence" value="ECO:0007669"/>
    <property type="project" value="TreeGrafter"/>
</dbReference>
<dbReference type="PANTHER" id="PTHR12899:SF3">
    <property type="entry name" value="LARGE RIBOSOMAL SUBUNIT PROTEIN UL18M"/>
    <property type="match status" value="1"/>
</dbReference>
<comment type="similarity">
    <text evidence="1 7">Belongs to the universal ribosomal protein uL18 family.</text>
</comment>
<comment type="function">
    <text evidence="7">This is one of the proteins that bind and probably mediate the attachment of the 5S RNA into the large ribosomal subunit, where it forms part of the central protuberance.</text>
</comment>
<proteinExistence type="inferred from homology"/>
<dbReference type="GO" id="GO:0003735">
    <property type="term" value="F:structural constituent of ribosome"/>
    <property type="evidence" value="ECO:0007669"/>
    <property type="project" value="InterPro"/>
</dbReference>
<evidence type="ECO:0000256" key="2">
    <source>
        <dbReference type="ARBA" id="ARBA00022730"/>
    </source>
</evidence>
<dbReference type="NCBIfam" id="TIGR00060">
    <property type="entry name" value="L18_bact"/>
    <property type="match status" value="1"/>
</dbReference>
<accession>A0A0H4T2H2</accession>
<keyword evidence="2 7" id="KW-0699">rRNA-binding</keyword>
<dbReference type="InterPro" id="IPR004389">
    <property type="entry name" value="Ribosomal_uL18_bac-type"/>
</dbReference>
<gene>
    <name evidence="7" type="primary">rplR</name>
</gene>
<dbReference type="AlphaFoldDB" id="A0A0H4T2H2"/>
<evidence type="ECO:0000256" key="5">
    <source>
        <dbReference type="ARBA" id="ARBA00023274"/>
    </source>
</evidence>